<sequence length="224" mass="25698">MKKVLVIEDDPMVAMINSEYLSQFEEIQVIGNGTNEKETLYYLKKYPIDIILLDVYLGAENGIDILQKIRSLGYTTDVIMITSANGSQDIKKAFALGCIDYLIKPFDFDRFKISIEKIFQRDQLLKEEKLDQCTLDSLNTNENIQCDDLPKGLNENTLKKVINIIKNINEPEFGIKDVCELANLSNVTVKKYLDYLESTRHIIAFSVYGNVGRPLYMYRKTGKI</sequence>
<dbReference type="InterPro" id="IPR001789">
    <property type="entry name" value="Sig_transdc_resp-reg_receiver"/>
</dbReference>
<dbReference type="Gene3D" id="3.40.50.2300">
    <property type="match status" value="1"/>
</dbReference>
<dbReference type="PROSITE" id="PS50110">
    <property type="entry name" value="RESPONSE_REGULATORY"/>
    <property type="match status" value="1"/>
</dbReference>
<evidence type="ECO:0000256" key="5">
    <source>
        <dbReference type="ARBA" id="ARBA00023015"/>
    </source>
</evidence>
<dbReference type="GO" id="GO:0005737">
    <property type="term" value="C:cytoplasm"/>
    <property type="evidence" value="ECO:0007669"/>
    <property type="project" value="UniProtKB-SubCell"/>
</dbReference>
<evidence type="ECO:0000259" key="11">
    <source>
        <dbReference type="PROSITE" id="PS50110"/>
    </source>
</evidence>
<keyword evidence="4 9" id="KW-0902">Two-component regulatory system</keyword>
<dbReference type="GO" id="GO:0003700">
    <property type="term" value="F:DNA-binding transcription factor activity"/>
    <property type="evidence" value="ECO:0007669"/>
    <property type="project" value="InterPro"/>
</dbReference>
<dbReference type="Pfam" id="PF00072">
    <property type="entry name" value="Response_reg"/>
    <property type="match status" value="1"/>
</dbReference>
<keyword evidence="7 9" id="KW-0010">Activator</keyword>
<evidence type="ECO:0000256" key="6">
    <source>
        <dbReference type="ARBA" id="ARBA00023125"/>
    </source>
</evidence>
<feature type="modified residue" description="4-aspartylphosphate" evidence="10">
    <location>
        <position position="54"/>
    </location>
</feature>
<keyword evidence="2 9" id="KW-0963">Cytoplasm</keyword>
<name>A0A7G9GU88_9FUSO</name>
<evidence type="ECO:0000313" key="13">
    <source>
        <dbReference type="Proteomes" id="UP000515913"/>
    </source>
</evidence>
<dbReference type="PANTHER" id="PTHR45526:SF1">
    <property type="entry name" value="TRANSCRIPTIONAL REGULATORY PROTEIN DCUR-RELATED"/>
    <property type="match status" value="1"/>
</dbReference>
<organism evidence="12 13">
    <name type="scientific">Fusobacterium hominis</name>
    <dbReference type="NCBI Taxonomy" id="2764326"/>
    <lineage>
        <taxon>Bacteria</taxon>
        <taxon>Fusobacteriati</taxon>
        <taxon>Fusobacteriota</taxon>
        <taxon>Fusobacteriia</taxon>
        <taxon>Fusobacteriales</taxon>
        <taxon>Fusobacteriaceae</taxon>
        <taxon>Fusobacterium</taxon>
    </lineage>
</organism>
<proteinExistence type="predicted"/>
<dbReference type="SMART" id="SM00448">
    <property type="entry name" value="REC"/>
    <property type="match status" value="1"/>
</dbReference>
<dbReference type="InterPro" id="IPR024187">
    <property type="entry name" value="Sig_transdc_resp-reg_cit/mal"/>
</dbReference>
<dbReference type="InterPro" id="IPR011006">
    <property type="entry name" value="CheY-like_superfamily"/>
</dbReference>
<feature type="domain" description="Response regulatory" evidence="11">
    <location>
        <begin position="3"/>
        <end position="119"/>
    </location>
</feature>
<accession>A0A7G9GU88</accession>
<evidence type="ECO:0000256" key="1">
    <source>
        <dbReference type="ARBA" id="ARBA00004496"/>
    </source>
</evidence>
<evidence type="ECO:0000313" key="12">
    <source>
        <dbReference type="EMBL" id="QNM14370.1"/>
    </source>
</evidence>
<comment type="subcellular location">
    <subcellularLocation>
        <location evidence="1 9">Cytoplasm</location>
    </subcellularLocation>
</comment>
<dbReference type="PANTHER" id="PTHR45526">
    <property type="entry name" value="TRANSCRIPTIONAL REGULATORY PROTEIN DPIA"/>
    <property type="match status" value="1"/>
</dbReference>
<dbReference type="PIRSF" id="PIRSF006171">
    <property type="entry name" value="RR_citrat_malat"/>
    <property type="match status" value="1"/>
</dbReference>
<dbReference type="KEGG" id="fho:H9Q81_05100"/>
<dbReference type="Proteomes" id="UP000515913">
    <property type="component" value="Chromosome"/>
</dbReference>
<evidence type="ECO:0000256" key="9">
    <source>
        <dbReference type="PIRNR" id="PIRNR006171"/>
    </source>
</evidence>
<keyword evidence="8 9" id="KW-0804">Transcription</keyword>
<evidence type="ECO:0000256" key="8">
    <source>
        <dbReference type="ARBA" id="ARBA00023163"/>
    </source>
</evidence>
<protein>
    <recommendedName>
        <fullName evidence="9">Transcriptional regulatory protein</fullName>
    </recommendedName>
</protein>
<evidence type="ECO:0000256" key="2">
    <source>
        <dbReference type="ARBA" id="ARBA00022490"/>
    </source>
</evidence>
<keyword evidence="6 9" id="KW-0238">DNA-binding</keyword>
<evidence type="ECO:0000256" key="7">
    <source>
        <dbReference type="ARBA" id="ARBA00023159"/>
    </source>
</evidence>
<keyword evidence="3 10" id="KW-0597">Phosphoprotein</keyword>
<keyword evidence="13" id="KW-1185">Reference proteome</keyword>
<dbReference type="SUPFAM" id="SSF52172">
    <property type="entry name" value="CheY-like"/>
    <property type="match status" value="1"/>
</dbReference>
<reference evidence="12 13" key="1">
    <citation type="submission" date="2020-08" db="EMBL/GenBank/DDBJ databases">
        <authorList>
            <person name="Liu C."/>
            <person name="Sun Q."/>
        </authorList>
    </citation>
    <scope>NUCLEOTIDE SEQUENCE [LARGE SCALE GENOMIC DNA]</scope>
    <source>
        <strain evidence="12 13">NSJ-57</strain>
    </source>
</reference>
<evidence type="ECO:0000256" key="3">
    <source>
        <dbReference type="ARBA" id="ARBA00022553"/>
    </source>
</evidence>
<dbReference type="GO" id="GO:0003677">
    <property type="term" value="F:DNA binding"/>
    <property type="evidence" value="ECO:0007669"/>
    <property type="project" value="UniProtKB-KW"/>
</dbReference>
<dbReference type="RefSeq" id="WP_101473927.1">
    <property type="nucleotide sequence ID" value="NZ_CP060637.1"/>
</dbReference>
<dbReference type="GO" id="GO:0000156">
    <property type="term" value="F:phosphorelay response regulator activity"/>
    <property type="evidence" value="ECO:0007669"/>
    <property type="project" value="TreeGrafter"/>
</dbReference>
<evidence type="ECO:0000256" key="10">
    <source>
        <dbReference type="PROSITE-ProRule" id="PRU00169"/>
    </source>
</evidence>
<evidence type="ECO:0000256" key="4">
    <source>
        <dbReference type="ARBA" id="ARBA00023012"/>
    </source>
</evidence>
<keyword evidence="5 9" id="KW-0805">Transcription regulation</keyword>
<dbReference type="InterPro" id="IPR051271">
    <property type="entry name" value="2C-system_Tx_regulators"/>
</dbReference>
<dbReference type="AlphaFoldDB" id="A0A7G9GU88"/>
<gene>
    <name evidence="12" type="ORF">H9Q81_05100</name>
</gene>
<dbReference type="EMBL" id="CP060637">
    <property type="protein sequence ID" value="QNM14370.1"/>
    <property type="molecule type" value="Genomic_DNA"/>
</dbReference>